<dbReference type="Pfam" id="PF14392">
    <property type="entry name" value="zf-CCHC_4"/>
    <property type="match status" value="1"/>
</dbReference>
<dbReference type="InterPro" id="IPR025836">
    <property type="entry name" value="Zn_knuckle_CX2CX4HX4C"/>
</dbReference>
<organism evidence="2">
    <name type="scientific">Sesamum calycinum</name>
    <dbReference type="NCBI Taxonomy" id="2727403"/>
    <lineage>
        <taxon>Eukaryota</taxon>
        <taxon>Viridiplantae</taxon>
        <taxon>Streptophyta</taxon>
        <taxon>Embryophyta</taxon>
        <taxon>Tracheophyta</taxon>
        <taxon>Spermatophyta</taxon>
        <taxon>Magnoliopsida</taxon>
        <taxon>eudicotyledons</taxon>
        <taxon>Gunneridae</taxon>
        <taxon>Pentapetalae</taxon>
        <taxon>asterids</taxon>
        <taxon>lamiids</taxon>
        <taxon>Lamiales</taxon>
        <taxon>Pedaliaceae</taxon>
        <taxon>Sesamum</taxon>
    </lineage>
</organism>
<dbReference type="PANTHER" id="PTHR31286">
    <property type="entry name" value="GLYCINE-RICH CELL WALL STRUCTURAL PROTEIN 1.8-LIKE"/>
    <property type="match status" value="1"/>
</dbReference>
<feature type="domain" description="Zinc knuckle CX2CX4HX4C" evidence="1">
    <location>
        <begin position="232"/>
        <end position="279"/>
    </location>
</feature>
<reference evidence="2" key="1">
    <citation type="submission" date="2020-06" db="EMBL/GenBank/DDBJ databases">
        <authorList>
            <person name="Li T."/>
            <person name="Hu X."/>
            <person name="Zhang T."/>
            <person name="Song X."/>
            <person name="Zhang H."/>
            <person name="Dai N."/>
            <person name="Sheng W."/>
            <person name="Hou X."/>
            <person name="Wei L."/>
        </authorList>
    </citation>
    <scope>NUCLEOTIDE SEQUENCE</scope>
    <source>
        <strain evidence="2">KEN8</strain>
        <tissue evidence="2">Leaf</tissue>
    </source>
</reference>
<dbReference type="EMBL" id="JACGWM010000013">
    <property type="protein sequence ID" value="KAL0333007.1"/>
    <property type="molecule type" value="Genomic_DNA"/>
</dbReference>
<name>A0AAW2MNY8_9LAMI</name>
<evidence type="ECO:0000259" key="1">
    <source>
        <dbReference type="Pfam" id="PF14392"/>
    </source>
</evidence>
<sequence length="380" mass="43423">MRVLKRSVSGFLIMVAPEYDNVFGARGEICSRFTMYEEILLLYFKRAFYPNSLVCVQAARFPLRLLAGVIVYRQGLGLRPWITSALVFIMGNDGSDAKLLNRAWKLIEEEEIGLTLLEYASSIKGLEMYQFPDKRLVLRFNHVIDKRRALEGCPWSFQKNILLLTDMREEENPMKVDLNRCDFFVHVHDISLNMMNRGVATLLGNRIGVYWDMKMDAAGCAWGASLSIQVELDVTKPLKRALLIRATFGEELLARLTYERLPNIYYLCGHLGHIDKYCEVRFDEAFHDPGVETPYGLWLCALVQPRGRQQLQLQGAMASSGLHQYRPPTRTGSTIFGDFGLEQNHNNMDPKENSFNRAEGPSHSCKRRALLKKCVLNAES</sequence>
<comment type="caution">
    <text evidence="2">The sequence shown here is derived from an EMBL/GenBank/DDBJ whole genome shotgun (WGS) entry which is preliminary data.</text>
</comment>
<protein>
    <recommendedName>
        <fullName evidence="1">Zinc knuckle CX2CX4HX4C domain-containing protein</fullName>
    </recommendedName>
</protein>
<dbReference type="InterPro" id="IPR040256">
    <property type="entry name" value="At4g02000-like"/>
</dbReference>
<reference evidence="2" key="2">
    <citation type="journal article" date="2024" name="Plant">
        <title>Genomic evolution and insights into agronomic trait innovations of Sesamum species.</title>
        <authorList>
            <person name="Miao H."/>
            <person name="Wang L."/>
            <person name="Qu L."/>
            <person name="Liu H."/>
            <person name="Sun Y."/>
            <person name="Le M."/>
            <person name="Wang Q."/>
            <person name="Wei S."/>
            <person name="Zheng Y."/>
            <person name="Lin W."/>
            <person name="Duan Y."/>
            <person name="Cao H."/>
            <person name="Xiong S."/>
            <person name="Wang X."/>
            <person name="Wei L."/>
            <person name="Li C."/>
            <person name="Ma Q."/>
            <person name="Ju M."/>
            <person name="Zhao R."/>
            <person name="Li G."/>
            <person name="Mu C."/>
            <person name="Tian Q."/>
            <person name="Mei H."/>
            <person name="Zhang T."/>
            <person name="Gao T."/>
            <person name="Zhang H."/>
        </authorList>
    </citation>
    <scope>NUCLEOTIDE SEQUENCE</scope>
    <source>
        <strain evidence="2">KEN8</strain>
    </source>
</reference>
<gene>
    <name evidence="2" type="ORF">Scaly_2202200</name>
</gene>
<accession>A0AAW2MNY8</accession>
<dbReference type="PANTHER" id="PTHR31286:SF167">
    <property type="entry name" value="OS09G0268800 PROTEIN"/>
    <property type="match status" value="1"/>
</dbReference>
<dbReference type="AlphaFoldDB" id="A0AAW2MNY8"/>
<proteinExistence type="predicted"/>
<evidence type="ECO:0000313" key="2">
    <source>
        <dbReference type="EMBL" id="KAL0333007.1"/>
    </source>
</evidence>